<sequence>MTESRAADEARGVVPDAEHPDPPGADGTNPPAARAARTPSVSWSALRPLLLRLHFYAGILIGPFLLVAAVTGLLYTATPQIEAVVYRHELRVTPDGTPRPLAEQVAAARAAVPRGALVSVTPATGRTDSTRVVFAKPGLPDDHDQTAFVNPYTAEVLGQERTFAGWWLPVRAWVDGLHRHLHLGEPGRLYSETAASWLWVEVLGGLALWLTAPRTRQRVRRVVVPLGGPAGRRRTMSWHAVAGVWASVGLLGLSLTGMTWSAHAGASIGEIQSALTGPVPAVGTDLPGARAGGPDGGGRDVGIDAVVASAHAAGLRGVLNVSPPTADQAAYVVRENTRSWPERHDTVAVDPATGTVTDRADWADYPLSAKMTSWGIDAHMGLLFGLANQIVLALLAIALTGMLLGGYRMWWQRRPTRSEGVRFGRAPAPGAWRGLPGRFLAPAVLVVAVIGYYVPLFGLPLLCFLAVDLLVGFLRRRRAGRTGATA</sequence>
<evidence type="ECO:0000256" key="1">
    <source>
        <dbReference type="SAM" id="MobiDB-lite"/>
    </source>
</evidence>
<name>A0ABD5EU02_9ACTN</name>
<keyword evidence="2" id="KW-1133">Transmembrane helix</keyword>
<feature type="transmembrane region" description="Helical" evidence="2">
    <location>
        <begin position="390"/>
        <end position="410"/>
    </location>
</feature>
<evidence type="ECO:0000256" key="2">
    <source>
        <dbReference type="SAM" id="Phobius"/>
    </source>
</evidence>
<feature type="region of interest" description="Disordered" evidence="1">
    <location>
        <begin position="1"/>
        <end position="36"/>
    </location>
</feature>
<comment type="caution">
    <text evidence="3">The sequence shown here is derived from an EMBL/GenBank/DDBJ whole genome shotgun (WGS) entry which is preliminary data.</text>
</comment>
<keyword evidence="2" id="KW-0812">Transmembrane</keyword>
<evidence type="ECO:0000313" key="4">
    <source>
        <dbReference type="Proteomes" id="UP001183535"/>
    </source>
</evidence>
<protein>
    <submittedName>
        <fullName evidence="3">PepSY-associated TM helix domain-containing protein</fullName>
    </submittedName>
</protein>
<organism evidence="3 4">
    <name type="scientific">Streptomyces doudnae</name>
    <dbReference type="NCBI Taxonomy" id="3075536"/>
    <lineage>
        <taxon>Bacteria</taxon>
        <taxon>Bacillati</taxon>
        <taxon>Actinomycetota</taxon>
        <taxon>Actinomycetes</taxon>
        <taxon>Kitasatosporales</taxon>
        <taxon>Streptomycetaceae</taxon>
        <taxon>Streptomyces</taxon>
    </lineage>
</organism>
<feature type="transmembrane region" description="Helical" evidence="2">
    <location>
        <begin position="240"/>
        <end position="260"/>
    </location>
</feature>
<evidence type="ECO:0000313" key="3">
    <source>
        <dbReference type="EMBL" id="MDT0438173.1"/>
    </source>
</evidence>
<proteinExistence type="predicted"/>
<dbReference type="RefSeq" id="WP_093834247.1">
    <property type="nucleotide sequence ID" value="NZ_JAVRES010000016.1"/>
</dbReference>
<dbReference type="Pfam" id="PF03929">
    <property type="entry name" value="PepSY_TM"/>
    <property type="match status" value="1"/>
</dbReference>
<gene>
    <name evidence="3" type="ORF">RM877_26155</name>
</gene>
<reference evidence="4" key="1">
    <citation type="submission" date="2023-07" db="EMBL/GenBank/DDBJ databases">
        <title>30 novel species of actinomycetes from the DSMZ collection.</title>
        <authorList>
            <person name="Nouioui I."/>
        </authorList>
    </citation>
    <scope>NUCLEOTIDE SEQUENCE [LARGE SCALE GENOMIC DNA]</scope>
    <source>
        <strain evidence="4">DSM 41981</strain>
    </source>
</reference>
<dbReference type="AlphaFoldDB" id="A0ABD5EU02"/>
<dbReference type="InterPro" id="IPR005625">
    <property type="entry name" value="PepSY-ass_TM"/>
</dbReference>
<feature type="transmembrane region" description="Helical" evidence="2">
    <location>
        <begin position="53"/>
        <end position="75"/>
    </location>
</feature>
<keyword evidence="2" id="KW-0472">Membrane</keyword>
<feature type="transmembrane region" description="Helical" evidence="2">
    <location>
        <begin position="456"/>
        <end position="474"/>
    </location>
</feature>
<dbReference type="PANTHER" id="PTHR34219:SF1">
    <property type="entry name" value="PEPSY DOMAIN-CONTAINING PROTEIN"/>
    <property type="match status" value="1"/>
</dbReference>
<keyword evidence="4" id="KW-1185">Reference proteome</keyword>
<feature type="compositionally biased region" description="Basic and acidic residues" evidence="1">
    <location>
        <begin position="1"/>
        <end position="21"/>
    </location>
</feature>
<accession>A0ABD5EU02</accession>
<dbReference type="EMBL" id="JAVRES010000016">
    <property type="protein sequence ID" value="MDT0438173.1"/>
    <property type="molecule type" value="Genomic_DNA"/>
</dbReference>
<dbReference type="PANTHER" id="PTHR34219">
    <property type="entry name" value="IRON-REGULATED INNER MEMBRANE PROTEIN-RELATED"/>
    <property type="match status" value="1"/>
</dbReference>
<dbReference type="Proteomes" id="UP001183535">
    <property type="component" value="Unassembled WGS sequence"/>
</dbReference>
<feature type="transmembrane region" description="Helical" evidence="2">
    <location>
        <begin position="431"/>
        <end position="450"/>
    </location>
</feature>